<dbReference type="EMBL" id="JAIQCV010000011">
    <property type="protein sequence ID" value="KAH1047225.1"/>
    <property type="molecule type" value="Genomic_DNA"/>
</dbReference>
<dbReference type="Proteomes" id="UP000828251">
    <property type="component" value="Unassembled WGS sequence"/>
</dbReference>
<gene>
    <name evidence="2" type="ORF">J1N35_038009</name>
</gene>
<reference evidence="2 3" key="1">
    <citation type="journal article" date="2021" name="Plant Biotechnol. J.">
        <title>Multi-omics assisted identification of the key and species-specific regulatory components of drought-tolerant mechanisms in Gossypium stocksii.</title>
        <authorList>
            <person name="Yu D."/>
            <person name="Ke L."/>
            <person name="Zhang D."/>
            <person name="Wu Y."/>
            <person name="Sun Y."/>
            <person name="Mei J."/>
            <person name="Sun J."/>
            <person name="Sun Y."/>
        </authorList>
    </citation>
    <scope>NUCLEOTIDE SEQUENCE [LARGE SCALE GENOMIC DNA]</scope>
    <source>
        <strain evidence="3">cv. E1</strain>
        <tissue evidence="2">Leaf</tissue>
    </source>
</reference>
<comment type="caution">
    <text evidence="2">The sequence shown here is derived from an EMBL/GenBank/DDBJ whole genome shotgun (WGS) entry which is preliminary data.</text>
</comment>
<accession>A0A9D3ZMG3</accession>
<dbReference type="InterPro" id="IPR050905">
    <property type="entry name" value="Plant_NBS-LRR"/>
</dbReference>
<dbReference type="PANTHER" id="PTHR33463">
    <property type="entry name" value="NB-ARC DOMAIN-CONTAINING PROTEIN-RELATED"/>
    <property type="match status" value="1"/>
</dbReference>
<protein>
    <submittedName>
        <fullName evidence="2">Uncharacterized protein</fullName>
    </submittedName>
</protein>
<evidence type="ECO:0000256" key="1">
    <source>
        <dbReference type="ARBA" id="ARBA00022821"/>
    </source>
</evidence>
<name>A0A9D3ZMG3_9ROSI</name>
<evidence type="ECO:0000313" key="2">
    <source>
        <dbReference type="EMBL" id="KAH1047225.1"/>
    </source>
</evidence>
<dbReference type="AlphaFoldDB" id="A0A9D3ZMG3"/>
<dbReference type="PANTHER" id="PTHR33463:SF143">
    <property type="entry name" value="NB-ARC DOMAIN-CONTAINING PROTEIN"/>
    <property type="match status" value="1"/>
</dbReference>
<proteinExistence type="predicted"/>
<sequence>MEERKINSGEIPDAVLEVLARSTAFYLDHHLNIIRLSDKEGVEVVFPCLEHLSIHYFRCLTCIWEDVLPEGSFAALRTLSLHACPKLPYVCSMLQFVPSLEELLVDDCEAADEWQTKVLFEYITVYDCPQLKQIETAIGSDFEAIFKEVEE</sequence>
<dbReference type="Gene3D" id="3.80.10.10">
    <property type="entry name" value="Ribonuclease Inhibitor"/>
    <property type="match status" value="1"/>
</dbReference>
<dbReference type="OrthoDB" id="10417314at2759"/>
<evidence type="ECO:0000313" key="3">
    <source>
        <dbReference type="Proteomes" id="UP000828251"/>
    </source>
</evidence>
<keyword evidence="1" id="KW-0611">Plant defense</keyword>
<keyword evidence="3" id="KW-1185">Reference proteome</keyword>
<dbReference type="SUPFAM" id="SSF52047">
    <property type="entry name" value="RNI-like"/>
    <property type="match status" value="1"/>
</dbReference>
<dbReference type="InterPro" id="IPR032675">
    <property type="entry name" value="LRR_dom_sf"/>
</dbReference>
<organism evidence="2 3">
    <name type="scientific">Gossypium stocksii</name>
    <dbReference type="NCBI Taxonomy" id="47602"/>
    <lineage>
        <taxon>Eukaryota</taxon>
        <taxon>Viridiplantae</taxon>
        <taxon>Streptophyta</taxon>
        <taxon>Embryophyta</taxon>
        <taxon>Tracheophyta</taxon>
        <taxon>Spermatophyta</taxon>
        <taxon>Magnoliopsida</taxon>
        <taxon>eudicotyledons</taxon>
        <taxon>Gunneridae</taxon>
        <taxon>Pentapetalae</taxon>
        <taxon>rosids</taxon>
        <taxon>malvids</taxon>
        <taxon>Malvales</taxon>
        <taxon>Malvaceae</taxon>
        <taxon>Malvoideae</taxon>
        <taxon>Gossypium</taxon>
    </lineage>
</organism>